<dbReference type="HOGENOM" id="CLU_810820_0_0_0"/>
<evidence type="ECO:0000259" key="2">
    <source>
        <dbReference type="SMART" id="SM00507"/>
    </source>
</evidence>
<feature type="domain" description="HNH nuclease" evidence="2">
    <location>
        <begin position="17"/>
        <end position="65"/>
    </location>
</feature>
<dbReference type="CDD" id="cd00085">
    <property type="entry name" value="HNHc"/>
    <property type="match status" value="1"/>
</dbReference>
<evidence type="ECO:0000313" key="3">
    <source>
        <dbReference type="EMBL" id="ABF42477.1"/>
    </source>
</evidence>
<organism evidence="3 4">
    <name type="scientific">Koribacter versatilis (strain Ellin345)</name>
    <dbReference type="NCBI Taxonomy" id="204669"/>
    <lineage>
        <taxon>Bacteria</taxon>
        <taxon>Pseudomonadati</taxon>
        <taxon>Acidobacteriota</taxon>
        <taxon>Terriglobia</taxon>
        <taxon>Terriglobales</taxon>
        <taxon>Candidatus Korobacteraceae</taxon>
        <taxon>Candidatus Korobacter</taxon>
    </lineage>
</organism>
<feature type="region of interest" description="Disordered" evidence="1">
    <location>
        <begin position="315"/>
        <end position="342"/>
    </location>
</feature>
<keyword evidence="3" id="KW-0378">Hydrolase</keyword>
<dbReference type="AlphaFoldDB" id="Q1IKX3"/>
<proteinExistence type="predicted"/>
<name>Q1IKX3_KORVE</name>
<sequence>MSKKGVKKRRVAIPAGISAKVLFLSDRTCCVCRQSGKPVQIHHIDENPSNNAIENLAVLCFECHNLTMLIGGFAKKLDAEQIILYRADWARIVSFQRMVEEKRESEFVQADDQIDYVTSTAEALRENKAYELLAMHYNTYGGIDLRDKYIEKAIRSGTSAESELFLRSLQGRADLVPNEKVSEIISRQQRDKSYLSLGRTYAKINDWPNAVKHYCLGIAESIDGGNQFSAAYYLKELCDAGAVAKLFELELESRSKIGDLWWQVRCLEELGWNSELDALLVAKRSEIEASNDLLLLPKLYLALGERKRAITALKTQAASADRFSSADRKRPRGGSDKKRRKS</sequence>
<dbReference type="InterPro" id="IPR003615">
    <property type="entry name" value="HNH_nuc"/>
</dbReference>
<reference evidence="3 4" key="1">
    <citation type="journal article" date="2009" name="Appl. Environ. Microbiol.">
        <title>Three genomes from the phylum Acidobacteria provide insight into the lifestyles of these microorganisms in soils.</title>
        <authorList>
            <person name="Ward N.L."/>
            <person name="Challacombe J.F."/>
            <person name="Janssen P.H."/>
            <person name="Henrissat B."/>
            <person name="Coutinho P.M."/>
            <person name="Wu M."/>
            <person name="Xie G."/>
            <person name="Haft D.H."/>
            <person name="Sait M."/>
            <person name="Badger J."/>
            <person name="Barabote R.D."/>
            <person name="Bradley B."/>
            <person name="Brettin T.S."/>
            <person name="Brinkac L.M."/>
            <person name="Bruce D."/>
            <person name="Creasy T."/>
            <person name="Daugherty S.C."/>
            <person name="Davidsen T.M."/>
            <person name="DeBoy R.T."/>
            <person name="Detter J.C."/>
            <person name="Dodson R.J."/>
            <person name="Durkin A.S."/>
            <person name="Ganapathy A."/>
            <person name="Gwinn-Giglio M."/>
            <person name="Han C.S."/>
            <person name="Khouri H."/>
            <person name="Kiss H."/>
            <person name="Kothari S.P."/>
            <person name="Madupu R."/>
            <person name="Nelson K.E."/>
            <person name="Nelson W.C."/>
            <person name="Paulsen I."/>
            <person name="Penn K."/>
            <person name="Ren Q."/>
            <person name="Rosovitz M.J."/>
            <person name="Selengut J.D."/>
            <person name="Shrivastava S."/>
            <person name="Sullivan S.A."/>
            <person name="Tapia R."/>
            <person name="Thompson L.S."/>
            <person name="Watkins K.L."/>
            <person name="Yang Q."/>
            <person name="Yu C."/>
            <person name="Zafar N."/>
            <person name="Zhou L."/>
            <person name="Kuske C.R."/>
        </authorList>
    </citation>
    <scope>NUCLEOTIDE SEQUENCE [LARGE SCALE GENOMIC DNA]</scope>
    <source>
        <strain evidence="3 4">Ellin345</strain>
    </source>
</reference>
<evidence type="ECO:0000256" key="1">
    <source>
        <dbReference type="SAM" id="MobiDB-lite"/>
    </source>
</evidence>
<keyword evidence="3" id="KW-0540">Nuclease</keyword>
<evidence type="ECO:0000313" key="4">
    <source>
        <dbReference type="Proteomes" id="UP000002432"/>
    </source>
</evidence>
<dbReference type="SMART" id="SM00507">
    <property type="entry name" value="HNHc"/>
    <property type="match status" value="1"/>
</dbReference>
<feature type="compositionally biased region" description="Basic and acidic residues" evidence="1">
    <location>
        <begin position="324"/>
        <end position="336"/>
    </location>
</feature>
<keyword evidence="4" id="KW-1185">Reference proteome</keyword>
<gene>
    <name evidence="3" type="ordered locus">Acid345_3476</name>
</gene>
<dbReference type="eggNOG" id="COG1403">
    <property type="taxonomic scope" value="Bacteria"/>
</dbReference>
<dbReference type="STRING" id="204669.Acid345_3476"/>
<dbReference type="GO" id="GO:0004519">
    <property type="term" value="F:endonuclease activity"/>
    <property type="evidence" value="ECO:0007669"/>
    <property type="project" value="UniProtKB-KW"/>
</dbReference>
<accession>Q1IKX3</accession>
<keyword evidence="3" id="KW-0255">Endonuclease</keyword>
<dbReference type="EMBL" id="CP000360">
    <property type="protein sequence ID" value="ABF42477.1"/>
    <property type="molecule type" value="Genomic_DNA"/>
</dbReference>
<dbReference type="Proteomes" id="UP000002432">
    <property type="component" value="Chromosome"/>
</dbReference>
<protein>
    <submittedName>
        <fullName evidence="3">HNH endonuclease</fullName>
    </submittedName>
</protein>
<dbReference type="EnsemblBacteria" id="ABF42477">
    <property type="protein sequence ID" value="ABF42477"/>
    <property type="gene ID" value="Acid345_3476"/>
</dbReference>
<dbReference type="KEGG" id="aba:Acid345_3476"/>